<evidence type="ECO:0000313" key="2">
    <source>
        <dbReference type="Proteomes" id="UP000053105"/>
    </source>
</evidence>
<organism evidence="1 2">
    <name type="scientific">Melipona quadrifasciata</name>
    <dbReference type="NCBI Taxonomy" id="166423"/>
    <lineage>
        <taxon>Eukaryota</taxon>
        <taxon>Metazoa</taxon>
        <taxon>Ecdysozoa</taxon>
        <taxon>Arthropoda</taxon>
        <taxon>Hexapoda</taxon>
        <taxon>Insecta</taxon>
        <taxon>Pterygota</taxon>
        <taxon>Neoptera</taxon>
        <taxon>Endopterygota</taxon>
        <taxon>Hymenoptera</taxon>
        <taxon>Apocrita</taxon>
        <taxon>Aculeata</taxon>
        <taxon>Apoidea</taxon>
        <taxon>Anthophila</taxon>
        <taxon>Apidae</taxon>
        <taxon>Melipona</taxon>
    </lineage>
</organism>
<gene>
    <name evidence="1" type="ORF">WN51_12535</name>
</gene>
<name>A0A0N0BHH1_9HYME</name>
<dbReference type="Proteomes" id="UP000053105">
    <property type="component" value="Unassembled WGS sequence"/>
</dbReference>
<evidence type="ECO:0000313" key="1">
    <source>
        <dbReference type="EMBL" id="KOX76048.1"/>
    </source>
</evidence>
<accession>A0A0N0BHH1</accession>
<dbReference type="OrthoDB" id="10578252at2759"/>
<reference evidence="1 2" key="1">
    <citation type="submission" date="2015-07" db="EMBL/GenBank/DDBJ databases">
        <title>The genome of Melipona quadrifasciata.</title>
        <authorList>
            <person name="Pan H."/>
            <person name="Kapheim K."/>
        </authorList>
    </citation>
    <scope>NUCLEOTIDE SEQUENCE [LARGE SCALE GENOMIC DNA]</scope>
    <source>
        <strain evidence="1">0111107301</strain>
        <tissue evidence="1">Whole body</tissue>
    </source>
</reference>
<proteinExistence type="predicted"/>
<dbReference type="EMBL" id="KQ435755">
    <property type="protein sequence ID" value="KOX76048.1"/>
    <property type="molecule type" value="Genomic_DNA"/>
</dbReference>
<keyword evidence="2" id="KW-1185">Reference proteome</keyword>
<protein>
    <submittedName>
        <fullName evidence="1">Uncharacterized protein</fullName>
    </submittedName>
</protein>
<dbReference type="AlphaFoldDB" id="A0A0N0BHH1"/>
<sequence>MFIVILSCAKAQRIEDFERRFSSVNTMYNKQLWIEIKTKNAYLSFYMASNKRCTLPKCQRLPSPENMTNLVLKTAFTACLQIEMVAVAETCNTTGRVSIYAVKIQTVFLLLVVRDWSSRCRHIPDVVDLEHTKDMKIGPCLINRVCSSEIALEVTAVSGITTSVHSLKNLLIF</sequence>